<name>A0ABV6ZYF5_9PROT</name>
<dbReference type="Proteomes" id="UP001595379">
    <property type="component" value="Unassembled WGS sequence"/>
</dbReference>
<accession>A0ABV6ZYF5</accession>
<organism evidence="1 2">
    <name type="scientific">Hyphobacterium vulgare</name>
    <dbReference type="NCBI Taxonomy" id="1736751"/>
    <lineage>
        <taxon>Bacteria</taxon>
        <taxon>Pseudomonadati</taxon>
        <taxon>Pseudomonadota</taxon>
        <taxon>Alphaproteobacteria</taxon>
        <taxon>Maricaulales</taxon>
        <taxon>Maricaulaceae</taxon>
        <taxon>Hyphobacterium</taxon>
    </lineage>
</organism>
<proteinExistence type="predicted"/>
<evidence type="ECO:0000313" key="2">
    <source>
        <dbReference type="Proteomes" id="UP001595379"/>
    </source>
</evidence>
<evidence type="ECO:0000313" key="1">
    <source>
        <dbReference type="EMBL" id="MFC2926412.1"/>
    </source>
</evidence>
<protein>
    <submittedName>
        <fullName evidence="1">DUF952 domain-containing protein</fullName>
    </submittedName>
</protein>
<dbReference type="RefSeq" id="WP_343164205.1">
    <property type="nucleotide sequence ID" value="NZ_JBHRSV010000019.1"/>
</dbReference>
<gene>
    <name evidence="1" type="ORF">ACFOOR_09885</name>
</gene>
<sequence>MSQRPSRIYKIADPADWGAALLSGTYTGSEHDRRDGFIHFSTADQTPGTLFRHFAEATRLIFAAVDPGALGEALKWEQSRGGEDFPHLYGDLPLSAVIEAHLLSRGADGEWTLPGDFLS</sequence>
<dbReference type="SUPFAM" id="SSF56399">
    <property type="entry name" value="ADP-ribosylation"/>
    <property type="match status" value="1"/>
</dbReference>
<reference evidence="2" key="1">
    <citation type="journal article" date="2019" name="Int. J. Syst. Evol. Microbiol.">
        <title>The Global Catalogue of Microorganisms (GCM) 10K type strain sequencing project: providing services to taxonomists for standard genome sequencing and annotation.</title>
        <authorList>
            <consortium name="The Broad Institute Genomics Platform"/>
            <consortium name="The Broad Institute Genome Sequencing Center for Infectious Disease"/>
            <person name="Wu L."/>
            <person name="Ma J."/>
        </authorList>
    </citation>
    <scope>NUCLEOTIDE SEQUENCE [LARGE SCALE GENOMIC DNA]</scope>
    <source>
        <strain evidence="2">KCTC 52487</strain>
    </source>
</reference>
<dbReference type="Pfam" id="PF06108">
    <property type="entry name" value="DUF952"/>
    <property type="match status" value="1"/>
</dbReference>
<dbReference type="PANTHER" id="PTHR34129">
    <property type="entry name" value="BLR1139 PROTEIN"/>
    <property type="match status" value="1"/>
</dbReference>
<keyword evidence="2" id="KW-1185">Reference proteome</keyword>
<comment type="caution">
    <text evidence="1">The sequence shown here is derived from an EMBL/GenBank/DDBJ whole genome shotgun (WGS) entry which is preliminary data.</text>
</comment>
<dbReference type="EMBL" id="JBHRSV010000019">
    <property type="protein sequence ID" value="MFC2926412.1"/>
    <property type="molecule type" value="Genomic_DNA"/>
</dbReference>
<dbReference type="Gene3D" id="3.20.170.20">
    <property type="entry name" value="Protein of unknown function DUF952"/>
    <property type="match status" value="1"/>
</dbReference>
<dbReference type="PANTHER" id="PTHR34129:SF1">
    <property type="entry name" value="DUF952 DOMAIN-CONTAINING PROTEIN"/>
    <property type="match status" value="1"/>
</dbReference>
<dbReference type="InterPro" id="IPR009297">
    <property type="entry name" value="DUF952"/>
</dbReference>